<evidence type="ECO:0000313" key="4">
    <source>
        <dbReference type="EMBL" id="PVX28633.1"/>
    </source>
</evidence>
<comment type="caution">
    <text evidence="4">The sequence shown here is derived from an EMBL/GenBank/DDBJ whole genome shotgun (WGS) entry which is preliminary data.</text>
</comment>
<dbReference type="GO" id="GO:0005829">
    <property type="term" value="C:cytosol"/>
    <property type="evidence" value="ECO:0007669"/>
    <property type="project" value="TreeGrafter"/>
</dbReference>
<dbReference type="EMBL" id="QENQ01000001">
    <property type="protein sequence ID" value="PVX28633.1"/>
    <property type="molecule type" value="Genomic_DNA"/>
</dbReference>
<organism evidence="4 5">
    <name type="scientific">Sphingomonas pokkalii</name>
    <dbReference type="NCBI Taxonomy" id="2175090"/>
    <lineage>
        <taxon>Bacteria</taxon>
        <taxon>Pseudomonadati</taxon>
        <taxon>Pseudomonadota</taxon>
        <taxon>Alphaproteobacteria</taxon>
        <taxon>Sphingomonadales</taxon>
        <taxon>Sphingomonadaceae</taxon>
        <taxon>Sphingomonas</taxon>
    </lineage>
</organism>
<sequence length="256" mass="28518">MNVLIVSAHPDPASLTVALRDVAADQLRAAGHAVQVSDLYAMNWKAAVDRADFLHLTADEQMRPPVASMQAAAAGTLTRDVLDEQEKVLWADAVIFSFPLWWFSVPAILKGWIDRVWSSGFGYQNGGERYGAGRLAGKRAMVMVTIGGRESHYSDRGINGPIDDLLFPINHGMLYYPGFDVLPPYVVYRTDRMDEARFQETSREIRERMASLFTIAPIPFRPQAGGDYVDKLVELKEEIAATAPRGFAAHLDHRRT</sequence>
<comment type="similarity">
    <text evidence="1">Belongs to the NAD(P)H dehydrogenase (quinone) family.</text>
</comment>
<dbReference type="InterPro" id="IPR003680">
    <property type="entry name" value="Flavodoxin_fold"/>
</dbReference>
<proteinExistence type="inferred from homology"/>
<evidence type="ECO:0000256" key="1">
    <source>
        <dbReference type="ARBA" id="ARBA00006252"/>
    </source>
</evidence>
<keyword evidence="5" id="KW-1185">Reference proteome</keyword>
<dbReference type="AlphaFoldDB" id="A0A2U0SB82"/>
<accession>A0A2U0SB82</accession>
<dbReference type="InterPro" id="IPR051545">
    <property type="entry name" value="NAD(P)H_dehydrogenase_qn"/>
</dbReference>
<evidence type="ECO:0000313" key="5">
    <source>
        <dbReference type="Proteomes" id="UP000245890"/>
    </source>
</evidence>
<dbReference type="InterPro" id="IPR029039">
    <property type="entry name" value="Flavoprotein-like_sf"/>
</dbReference>
<protein>
    <submittedName>
        <fullName evidence="4">NAD(P)H dehydrogenase</fullName>
    </submittedName>
</protein>
<dbReference type="Proteomes" id="UP000245890">
    <property type="component" value="Unassembled WGS sequence"/>
</dbReference>
<gene>
    <name evidence="4" type="ORF">DD559_04215</name>
</gene>
<dbReference type="Gene3D" id="3.40.50.360">
    <property type="match status" value="1"/>
</dbReference>
<dbReference type="Pfam" id="PF02525">
    <property type="entry name" value="Flavodoxin_2"/>
    <property type="match status" value="1"/>
</dbReference>
<name>A0A2U0SB82_9SPHN</name>
<dbReference type="PANTHER" id="PTHR10204">
    <property type="entry name" value="NAD P H OXIDOREDUCTASE-RELATED"/>
    <property type="match status" value="1"/>
</dbReference>
<keyword evidence="2" id="KW-0560">Oxidoreductase</keyword>
<evidence type="ECO:0000256" key="2">
    <source>
        <dbReference type="ARBA" id="ARBA00023002"/>
    </source>
</evidence>
<evidence type="ECO:0000259" key="3">
    <source>
        <dbReference type="Pfam" id="PF02525"/>
    </source>
</evidence>
<dbReference type="SUPFAM" id="SSF52218">
    <property type="entry name" value="Flavoproteins"/>
    <property type="match status" value="1"/>
</dbReference>
<dbReference type="PANTHER" id="PTHR10204:SF34">
    <property type="entry name" value="NAD(P)H DEHYDROGENASE [QUINONE] 1 ISOFORM 1"/>
    <property type="match status" value="1"/>
</dbReference>
<dbReference type="OrthoDB" id="9798454at2"/>
<dbReference type="GO" id="GO:0003955">
    <property type="term" value="F:NAD(P)H dehydrogenase (quinone) activity"/>
    <property type="evidence" value="ECO:0007669"/>
    <property type="project" value="TreeGrafter"/>
</dbReference>
<dbReference type="RefSeq" id="WP_116468081.1">
    <property type="nucleotide sequence ID" value="NZ_QENQ01000001.1"/>
</dbReference>
<feature type="domain" description="Flavodoxin-like fold" evidence="3">
    <location>
        <begin position="1"/>
        <end position="208"/>
    </location>
</feature>
<reference evidence="4 5" key="1">
    <citation type="submission" date="2018-05" db="EMBL/GenBank/DDBJ databases">
        <title>Description of Sphingomonas pokkalii sp nov, isolated from the rhizosphere of saline tolerant pokkali rice and its draft genome analysis.</title>
        <authorList>
            <person name="Menon R."/>
            <person name="Kumari S."/>
            <person name="Rameshkumar N."/>
        </authorList>
    </citation>
    <scope>NUCLEOTIDE SEQUENCE [LARGE SCALE GENOMIC DNA]</scope>
    <source>
        <strain evidence="4 5">L3B27</strain>
    </source>
</reference>